<feature type="transmembrane region" description="Helical" evidence="8">
    <location>
        <begin position="347"/>
        <end position="368"/>
    </location>
</feature>
<feature type="region of interest" description="Disordered" evidence="7">
    <location>
        <begin position="244"/>
        <end position="269"/>
    </location>
</feature>
<keyword evidence="6 8" id="KW-0472">Membrane</keyword>
<sequence>MARALSALQKTWTTTKAGLLSLKDSPRDLHLIFAINFLESFNYFSLSLVFVLFLTDAFNIGDVQAGSYYGLWGTLLFLYGIPIGGLIDVLGVKRSLLACQVLNIGGRFIMAATQSKVIMLLSLLGPVTLAGTLGSPVLTIGVKRFTSEGNRGLAFSLFYTVMNVGSLMTGLLLDFFRIQLPNGLNIAAFGPGTLFNNGLRLLLLVGCLASVVSTGLVLLLEEKLPGPLEVDKRRMSMDPTIPLQESFRASERGDPGEEPKLRPRQHSLDGMQIPTAPRHASWRSWISSKYSTLLLELRELGRSGEFWKFMAMCLFTINLKQIFRHLDATMPKTLVRTYGCDAPVGRIYSINPAMIILLVPIAGVLLSGFEHFDVIHWGGYLSGLAPFWIVFFRPEWAYILFVIFMSLGEMIWSPRWYDYSMSVAPEGREGIFGSAASAPLFLAKLPTGALSGFLLGKYCADNHKCEAHPTSPPVDIPCHASTIWLIIGLLTLSSPFCILLTQRWIRPAQQHPLRLPVSSAIAVETEEASLSLASEQLQPDSLPFARGQP</sequence>
<dbReference type="PANTHER" id="PTHR23517:SF3">
    <property type="entry name" value="INTEGRAL MEMBRANE TRANSPORT PROTEIN"/>
    <property type="match status" value="1"/>
</dbReference>
<keyword evidence="3" id="KW-1003">Cell membrane</keyword>
<dbReference type="PANTHER" id="PTHR23517">
    <property type="entry name" value="RESISTANCE PROTEIN MDTM, PUTATIVE-RELATED-RELATED"/>
    <property type="match status" value="1"/>
</dbReference>
<dbReference type="InterPro" id="IPR036259">
    <property type="entry name" value="MFS_trans_sf"/>
</dbReference>
<comment type="caution">
    <text evidence="9">The sequence shown here is derived from an EMBL/GenBank/DDBJ whole genome shotgun (WGS) entry which is preliminary data.</text>
</comment>
<dbReference type="InterPro" id="IPR050171">
    <property type="entry name" value="MFS_Transporters"/>
</dbReference>
<dbReference type="GO" id="GO:0022857">
    <property type="term" value="F:transmembrane transporter activity"/>
    <property type="evidence" value="ECO:0007669"/>
    <property type="project" value="InterPro"/>
</dbReference>
<dbReference type="Pfam" id="PF07690">
    <property type="entry name" value="MFS_1"/>
    <property type="match status" value="1"/>
</dbReference>
<gene>
    <name evidence="9" type="ORF">WJX74_009754</name>
</gene>
<evidence type="ECO:0000256" key="1">
    <source>
        <dbReference type="ARBA" id="ARBA00004651"/>
    </source>
</evidence>
<keyword evidence="5 8" id="KW-1133">Transmembrane helix</keyword>
<evidence type="ECO:0000256" key="3">
    <source>
        <dbReference type="ARBA" id="ARBA00022475"/>
    </source>
</evidence>
<dbReference type="Proteomes" id="UP001438707">
    <property type="component" value="Unassembled WGS sequence"/>
</dbReference>
<dbReference type="SUPFAM" id="SSF103473">
    <property type="entry name" value="MFS general substrate transporter"/>
    <property type="match status" value="1"/>
</dbReference>
<evidence type="ECO:0000256" key="7">
    <source>
        <dbReference type="SAM" id="MobiDB-lite"/>
    </source>
</evidence>
<reference evidence="9 10" key="1">
    <citation type="journal article" date="2024" name="Nat. Commun.">
        <title>Phylogenomics reveals the evolutionary origins of lichenization in chlorophyte algae.</title>
        <authorList>
            <person name="Puginier C."/>
            <person name="Libourel C."/>
            <person name="Otte J."/>
            <person name="Skaloud P."/>
            <person name="Haon M."/>
            <person name="Grisel S."/>
            <person name="Petersen M."/>
            <person name="Berrin J.G."/>
            <person name="Delaux P.M."/>
            <person name="Dal Grande F."/>
            <person name="Keller J."/>
        </authorList>
    </citation>
    <scope>NUCLEOTIDE SEQUENCE [LARGE SCALE GENOMIC DNA]</scope>
    <source>
        <strain evidence="9 10">SAG 2145</strain>
    </source>
</reference>
<dbReference type="InterPro" id="IPR011701">
    <property type="entry name" value="MFS"/>
</dbReference>
<dbReference type="GO" id="GO:0005886">
    <property type="term" value="C:plasma membrane"/>
    <property type="evidence" value="ECO:0007669"/>
    <property type="project" value="UniProtKB-SubCell"/>
</dbReference>
<feature type="transmembrane region" description="Helical" evidence="8">
    <location>
        <begin position="482"/>
        <end position="501"/>
    </location>
</feature>
<keyword evidence="2" id="KW-0813">Transport</keyword>
<evidence type="ECO:0000313" key="10">
    <source>
        <dbReference type="Proteomes" id="UP001438707"/>
    </source>
</evidence>
<keyword evidence="4 8" id="KW-0812">Transmembrane</keyword>
<dbReference type="AlphaFoldDB" id="A0AAW1QLJ1"/>
<feature type="transmembrane region" description="Helical" evidence="8">
    <location>
        <begin position="197"/>
        <end position="220"/>
    </location>
</feature>
<evidence type="ECO:0000313" key="9">
    <source>
        <dbReference type="EMBL" id="KAK9822338.1"/>
    </source>
</evidence>
<feature type="compositionally biased region" description="Basic and acidic residues" evidence="7">
    <location>
        <begin position="248"/>
        <end position="261"/>
    </location>
</feature>
<feature type="transmembrane region" description="Helical" evidence="8">
    <location>
        <begin position="153"/>
        <end position="176"/>
    </location>
</feature>
<dbReference type="Gene3D" id="1.20.1250.20">
    <property type="entry name" value="MFS general substrate transporter like domains"/>
    <property type="match status" value="1"/>
</dbReference>
<dbReference type="EMBL" id="JALJOS010000033">
    <property type="protein sequence ID" value="KAK9822338.1"/>
    <property type="molecule type" value="Genomic_DNA"/>
</dbReference>
<feature type="transmembrane region" description="Helical" evidence="8">
    <location>
        <begin position="31"/>
        <end position="54"/>
    </location>
</feature>
<organism evidence="9 10">
    <name type="scientific">Apatococcus lobatus</name>
    <dbReference type="NCBI Taxonomy" id="904363"/>
    <lineage>
        <taxon>Eukaryota</taxon>
        <taxon>Viridiplantae</taxon>
        <taxon>Chlorophyta</taxon>
        <taxon>core chlorophytes</taxon>
        <taxon>Trebouxiophyceae</taxon>
        <taxon>Chlorellales</taxon>
        <taxon>Chlorellaceae</taxon>
        <taxon>Apatococcus</taxon>
    </lineage>
</organism>
<feature type="transmembrane region" description="Helical" evidence="8">
    <location>
        <begin position="398"/>
        <end position="417"/>
    </location>
</feature>
<evidence type="ECO:0000256" key="4">
    <source>
        <dbReference type="ARBA" id="ARBA00022692"/>
    </source>
</evidence>
<feature type="transmembrane region" description="Helical" evidence="8">
    <location>
        <begin position="117"/>
        <end position="141"/>
    </location>
</feature>
<evidence type="ECO:0008006" key="11">
    <source>
        <dbReference type="Google" id="ProtNLM"/>
    </source>
</evidence>
<evidence type="ECO:0000256" key="5">
    <source>
        <dbReference type="ARBA" id="ARBA00022989"/>
    </source>
</evidence>
<keyword evidence="10" id="KW-1185">Reference proteome</keyword>
<accession>A0AAW1QLJ1</accession>
<feature type="transmembrane region" description="Helical" evidence="8">
    <location>
        <begin position="374"/>
        <end position="391"/>
    </location>
</feature>
<evidence type="ECO:0000256" key="8">
    <source>
        <dbReference type="SAM" id="Phobius"/>
    </source>
</evidence>
<proteinExistence type="predicted"/>
<comment type="subcellular location">
    <subcellularLocation>
        <location evidence="1">Cell membrane</location>
        <topology evidence="1">Multi-pass membrane protein</topology>
    </subcellularLocation>
</comment>
<feature type="transmembrane region" description="Helical" evidence="8">
    <location>
        <begin position="66"/>
        <end position="87"/>
    </location>
</feature>
<protein>
    <recommendedName>
        <fullName evidence="11">Major facilitator superfamily (MFS) profile domain-containing protein</fullName>
    </recommendedName>
</protein>
<evidence type="ECO:0000256" key="6">
    <source>
        <dbReference type="ARBA" id="ARBA00023136"/>
    </source>
</evidence>
<name>A0AAW1QLJ1_9CHLO</name>
<evidence type="ECO:0000256" key="2">
    <source>
        <dbReference type="ARBA" id="ARBA00022448"/>
    </source>
</evidence>